<dbReference type="AlphaFoldDB" id="A0A0A8YII6"/>
<feature type="chain" id="PRO_5002059718" description="Secreted protein" evidence="1">
    <location>
        <begin position="21"/>
        <end position="75"/>
    </location>
</feature>
<protein>
    <recommendedName>
        <fullName evidence="3">Secreted protein</fullName>
    </recommendedName>
</protein>
<dbReference type="EMBL" id="GBRH01272590">
    <property type="protein sequence ID" value="JAD25305.1"/>
    <property type="molecule type" value="Transcribed_RNA"/>
</dbReference>
<feature type="signal peptide" evidence="1">
    <location>
        <begin position="1"/>
        <end position="20"/>
    </location>
</feature>
<sequence length="75" mass="8418">MLSHTCIIVCYYIVTITCYACSYDCDDCSLRLLVCEFGRGKFVKLISCWDETGGTLCTVPRDGYGCSLYLSTCDR</sequence>
<keyword evidence="1" id="KW-0732">Signal</keyword>
<accession>A0A0A8YII6</accession>
<name>A0A0A8YII6_ARUDO</name>
<reference evidence="2" key="2">
    <citation type="journal article" date="2015" name="Data Brief">
        <title>Shoot transcriptome of the giant reed, Arundo donax.</title>
        <authorList>
            <person name="Barrero R.A."/>
            <person name="Guerrero F.D."/>
            <person name="Moolhuijzen P."/>
            <person name="Goolsby J.A."/>
            <person name="Tidwell J."/>
            <person name="Bellgard S.E."/>
            <person name="Bellgard M.I."/>
        </authorList>
    </citation>
    <scope>NUCLEOTIDE SEQUENCE</scope>
    <source>
        <tissue evidence="2">Shoot tissue taken approximately 20 cm above the soil surface</tissue>
    </source>
</reference>
<evidence type="ECO:0000256" key="1">
    <source>
        <dbReference type="SAM" id="SignalP"/>
    </source>
</evidence>
<evidence type="ECO:0000313" key="2">
    <source>
        <dbReference type="EMBL" id="JAD25305.1"/>
    </source>
</evidence>
<reference evidence="2" key="1">
    <citation type="submission" date="2014-09" db="EMBL/GenBank/DDBJ databases">
        <authorList>
            <person name="Magalhaes I.L.F."/>
            <person name="Oliveira U."/>
            <person name="Santos F.R."/>
            <person name="Vidigal T.H.D.A."/>
            <person name="Brescovit A.D."/>
            <person name="Santos A.J."/>
        </authorList>
    </citation>
    <scope>NUCLEOTIDE SEQUENCE</scope>
    <source>
        <tissue evidence="2">Shoot tissue taken approximately 20 cm above the soil surface</tissue>
    </source>
</reference>
<proteinExistence type="predicted"/>
<organism evidence="2">
    <name type="scientific">Arundo donax</name>
    <name type="common">Giant reed</name>
    <name type="synonym">Donax arundinaceus</name>
    <dbReference type="NCBI Taxonomy" id="35708"/>
    <lineage>
        <taxon>Eukaryota</taxon>
        <taxon>Viridiplantae</taxon>
        <taxon>Streptophyta</taxon>
        <taxon>Embryophyta</taxon>
        <taxon>Tracheophyta</taxon>
        <taxon>Spermatophyta</taxon>
        <taxon>Magnoliopsida</taxon>
        <taxon>Liliopsida</taxon>
        <taxon>Poales</taxon>
        <taxon>Poaceae</taxon>
        <taxon>PACMAD clade</taxon>
        <taxon>Arundinoideae</taxon>
        <taxon>Arundineae</taxon>
        <taxon>Arundo</taxon>
    </lineage>
</organism>
<evidence type="ECO:0008006" key="3">
    <source>
        <dbReference type="Google" id="ProtNLM"/>
    </source>
</evidence>